<proteinExistence type="predicted"/>
<dbReference type="EMBL" id="VSSQ01002714">
    <property type="protein sequence ID" value="MPM16999.1"/>
    <property type="molecule type" value="Genomic_DNA"/>
</dbReference>
<dbReference type="AlphaFoldDB" id="A0A644XLM3"/>
<feature type="region of interest" description="Disordered" evidence="1">
    <location>
        <begin position="244"/>
        <end position="291"/>
    </location>
</feature>
<name>A0A644XLM3_9ZZZZ</name>
<comment type="caution">
    <text evidence="2">The sequence shown here is derived from an EMBL/GenBank/DDBJ whole genome shotgun (WGS) entry which is preliminary data.</text>
</comment>
<organism evidence="2">
    <name type="scientific">bioreactor metagenome</name>
    <dbReference type="NCBI Taxonomy" id="1076179"/>
    <lineage>
        <taxon>unclassified sequences</taxon>
        <taxon>metagenomes</taxon>
        <taxon>ecological metagenomes</taxon>
    </lineage>
</organism>
<sequence>MQHAGRGGAGHGEVADRVADVADGVPPVRVVPEGVDGRGRGAVAVAGHERRRVRDAVVVRAGGGGAVEVAGLVRQPVGIGDRQHAVDPVHQAMPVRGGVGGHVGHRPVHDDRALGLAGEHVVLGGAGDGTFGEHGLELGDAGVDAAEEVLRGVRRGERGDRRRRVVDRHGGGRVPRDLHPVLLPGQRRLGTHAVEAALGGLTRTADADEHDVLAGEHRRHLGLGGGTGGGIGRHRDDRAVEGETCPYSGGDTTSTPTGEGLTLGGEGSVGAHHTKESGEAGQTGEAHSVFL</sequence>
<protein>
    <submittedName>
        <fullName evidence="2">Uncharacterized protein</fullName>
    </submittedName>
</protein>
<reference evidence="2" key="1">
    <citation type="submission" date="2019-08" db="EMBL/GenBank/DDBJ databases">
        <authorList>
            <person name="Kucharzyk K."/>
            <person name="Murdoch R.W."/>
            <person name="Higgins S."/>
            <person name="Loffler F."/>
        </authorList>
    </citation>
    <scope>NUCLEOTIDE SEQUENCE</scope>
</reference>
<accession>A0A644XLM3</accession>
<evidence type="ECO:0000256" key="1">
    <source>
        <dbReference type="SAM" id="MobiDB-lite"/>
    </source>
</evidence>
<evidence type="ECO:0000313" key="2">
    <source>
        <dbReference type="EMBL" id="MPM16999.1"/>
    </source>
</evidence>
<gene>
    <name evidence="2" type="ORF">SDC9_63381</name>
</gene>